<name>A0A433QD58_9FUNG</name>
<evidence type="ECO:0000313" key="2">
    <source>
        <dbReference type="Proteomes" id="UP000274822"/>
    </source>
</evidence>
<dbReference type="AlphaFoldDB" id="A0A433QD58"/>
<dbReference type="Proteomes" id="UP000274822">
    <property type="component" value="Unassembled WGS sequence"/>
</dbReference>
<dbReference type="PANTHER" id="PTHR37845">
    <property type="entry name" value="SEQUENCE ORPHAN"/>
    <property type="match status" value="1"/>
</dbReference>
<dbReference type="EMBL" id="RBNJ01007952">
    <property type="protein sequence ID" value="RUS27691.1"/>
    <property type="molecule type" value="Genomic_DNA"/>
</dbReference>
<gene>
    <name evidence="1" type="ORF">BC938DRAFT_482868</name>
</gene>
<keyword evidence="2" id="KW-1185">Reference proteome</keyword>
<protein>
    <submittedName>
        <fullName evidence="1">Uncharacterized protein</fullName>
    </submittedName>
</protein>
<dbReference type="InterPro" id="IPR038781">
    <property type="entry name" value="C365.16-ike"/>
</dbReference>
<comment type="caution">
    <text evidence="1">The sequence shown here is derived from an EMBL/GenBank/DDBJ whole genome shotgun (WGS) entry which is preliminary data.</text>
</comment>
<dbReference type="GO" id="GO:0005739">
    <property type="term" value="C:mitochondrion"/>
    <property type="evidence" value="ECO:0007669"/>
    <property type="project" value="TreeGrafter"/>
</dbReference>
<reference evidence="1 2" key="1">
    <citation type="journal article" date="2018" name="New Phytol.">
        <title>Phylogenomics of Endogonaceae and evolution of mycorrhizas within Mucoromycota.</title>
        <authorList>
            <person name="Chang Y."/>
            <person name="Desiro A."/>
            <person name="Na H."/>
            <person name="Sandor L."/>
            <person name="Lipzen A."/>
            <person name="Clum A."/>
            <person name="Barry K."/>
            <person name="Grigoriev I.V."/>
            <person name="Martin F.M."/>
            <person name="Stajich J.E."/>
            <person name="Smith M.E."/>
            <person name="Bonito G."/>
            <person name="Spatafora J.W."/>
        </authorList>
    </citation>
    <scope>NUCLEOTIDE SEQUENCE [LARGE SCALE GENOMIC DNA]</scope>
    <source>
        <strain evidence="1 2">AD002</strain>
    </source>
</reference>
<accession>A0A433QD58</accession>
<evidence type="ECO:0000313" key="1">
    <source>
        <dbReference type="EMBL" id="RUS27691.1"/>
    </source>
</evidence>
<organism evidence="1 2">
    <name type="scientific">Jimgerdemannia flammicorona</name>
    <dbReference type="NCBI Taxonomy" id="994334"/>
    <lineage>
        <taxon>Eukaryota</taxon>
        <taxon>Fungi</taxon>
        <taxon>Fungi incertae sedis</taxon>
        <taxon>Mucoromycota</taxon>
        <taxon>Mucoromycotina</taxon>
        <taxon>Endogonomycetes</taxon>
        <taxon>Endogonales</taxon>
        <taxon>Endogonaceae</taxon>
        <taxon>Jimgerdemannia</taxon>
    </lineage>
</organism>
<proteinExistence type="predicted"/>
<dbReference type="PANTHER" id="PTHR37845:SF1">
    <property type="entry name" value="SEQUENCE ORPHAN"/>
    <property type="match status" value="1"/>
</dbReference>
<sequence length="134" mass="14988">MVLCIHKDRAFTRTFGLTAARPLPTATYALFASRDALTVGASFNAPELLSSYLQRTGTVTERRRADAIAQLACPAGVQFLSTLVHLLGLNLYNRPGHRRRARIGRIGRVQDRQNWKYELQGSEGECVEESRRGE</sequence>